<dbReference type="InterPro" id="IPR050295">
    <property type="entry name" value="Plant_2OG-oxidoreductases"/>
</dbReference>
<dbReference type="InterPro" id="IPR044861">
    <property type="entry name" value="IPNS-like_FE2OG_OXY"/>
</dbReference>
<proteinExistence type="predicted"/>
<reference evidence="4" key="2">
    <citation type="journal article" date="2015" name="Data Brief">
        <title>Shoot transcriptome of the giant reed, Arundo donax.</title>
        <authorList>
            <person name="Barrero R.A."/>
            <person name="Guerrero F.D."/>
            <person name="Moolhuijzen P."/>
            <person name="Goolsby J.A."/>
            <person name="Tidwell J."/>
            <person name="Bellgard S.E."/>
            <person name="Bellgard M.I."/>
        </authorList>
    </citation>
    <scope>NUCLEOTIDE SEQUENCE</scope>
    <source>
        <tissue evidence="4">Shoot tissue taken approximately 20 cm above the soil surface</tissue>
    </source>
</reference>
<dbReference type="AlphaFoldDB" id="A0A0A9G4N7"/>
<reference evidence="4" key="1">
    <citation type="submission" date="2014-09" db="EMBL/GenBank/DDBJ databases">
        <authorList>
            <person name="Magalhaes I.L.F."/>
            <person name="Oliveira U."/>
            <person name="Santos F.R."/>
            <person name="Vidigal T.H.D.A."/>
            <person name="Brescovit A.D."/>
            <person name="Santos A.J."/>
        </authorList>
    </citation>
    <scope>NUCLEOTIDE SEQUENCE</scope>
    <source>
        <tissue evidence="4">Shoot tissue taken approximately 20 cm above the soil surface</tissue>
    </source>
</reference>
<dbReference type="SUPFAM" id="SSF51197">
    <property type="entry name" value="Clavaminate synthase-like"/>
    <property type="match status" value="1"/>
</dbReference>
<evidence type="ECO:0000259" key="3">
    <source>
        <dbReference type="Pfam" id="PF03171"/>
    </source>
</evidence>
<evidence type="ECO:0000256" key="2">
    <source>
        <dbReference type="ARBA" id="ARBA00023004"/>
    </source>
</evidence>
<feature type="domain" description="Isopenicillin N synthase-like Fe(2+) 2OG dioxygenase" evidence="3">
    <location>
        <begin position="2"/>
        <end position="60"/>
    </location>
</feature>
<name>A0A0A9G4N7_ARUDO</name>
<accession>A0A0A9G4N7</accession>
<keyword evidence="2" id="KW-0408">Iron</keyword>
<dbReference type="PANTHER" id="PTHR47991">
    <property type="entry name" value="OXOGLUTARATE/IRON-DEPENDENT DIOXYGENASE"/>
    <property type="match status" value="1"/>
</dbReference>
<dbReference type="GO" id="GO:0046872">
    <property type="term" value="F:metal ion binding"/>
    <property type="evidence" value="ECO:0007669"/>
    <property type="project" value="UniProtKB-KW"/>
</dbReference>
<dbReference type="Pfam" id="PF03171">
    <property type="entry name" value="2OG-FeII_Oxy"/>
    <property type="match status" value="1"/>
</dbReference>
<dbReference type="Gene3D" id="2.60.120.330">
    <property type="entry name" value="B-lactam Antibiotic, Isopenicillin N Synthase, Chain"/>
    <property type="match status" value="1"/>
</dbReference>
<dbReference type="InterPro" id="IPR027443">
    <property type="entry name" value="IPNS-like_sf"/>
</dbReference>
<evidence type="ECO:0000256" key="1">
    <source>
        <dbReference type="ARBA" id="ARBA00022723"/>
    </source>
</evidence>
<keyword evidence="1" id="KW-0479">Metal-binding</keyword>
<sequence length="83" mass="9398">MTFLLHVNDVEGLQIRKDGKWFSMQATPGALVVNIGDIIEILTNGKYKSIEHKAVINPTRKGLRLQHSTAPTFSAWLDRYRSC</sequence>
<organism evidence="4">
    <name type="scientific">Arundo donax</name>
    <name type="common">Giant reed</name>
    <name type="synonym">Donax arundinaceus</name>
    <dbReference type="NCBI Taxonomy" id="35708"/>
    <lineage>
        <taxon>Eukaryota</taxon>
        <taxon>Viridiplantae</taxon>
        <taxon>Streptophyta</taxon>
        <taxon>Embryophyta</taxon>
        <taxon>Tracheophyta</taxon>
        <taxon>Spermatophyta</taxon>
        <taxon>Magnoliopsida</taxon>
        <taxon>Liliopsida</taxon>
        <taxon>Poales</taxon>
        <taxon>Poaceae</taxon>
        <taxon>PACMAD clade</taxon>
        <taxon>Arundinoideae</taxon>
        <taxon>Arundineae</taxon>
        <taxon>Arundo</taxon>
    </lineage>
</organism>
<protein>
    <recommendedName>
        <fullName evidence="3">Isopenicillin N synthase-like Fe(2+) 2OG dioxygenase domain-containing protein</fullName>
    </recommendedName>
</protein>
<dbReference type="EMBL" id="GBRH01179452">
    <property type="protein sequence ID" value="JAE18444.1"/>
    <property type="molecule type" value="Transcribed_RNA"/>
</dbReference>
<evidence type="ECO:0000313" key="4">
    <source>
        <dbReference type="EMBL" id="JAE18444.1"/>
    </source>
</evidence>